<proteinExistence type="predicted"/>
<keyword evidence="2" id="KW-0812">Transmembrane</keyword>
<comment type="caution">
    <text evidence="4">The sequence shown here is derived from an EMBL/GenBank/DDBJ whole genome shotgun (WGS) entry which is preliminary data.</text>
</comment>
<protein>
    <submittedName>
        <fullName evidence="4">6835_t:CDS:1</fullName>
    </submittedName>
</protein>
<keyword evidence="3" id="KW-0732">Signal</keyword>
<organism evidence="4 5">
    <name type="scientific">Funneliformis mosseae</name>
    <name type="common">Endomycorrhizal fungus</name>
    <name type="synonym">Glomus mosseae</name>
    <dbReference type="NCBI Taxonomy" id="27381"/>
    <lineage>
        <taxon>Eukaryota</taxon>
        <taxon>Fungi</taxon>
        <taxon>Fungi incertae sedis</taxon>
        <taxon>Mucoromycota</taxon>
        <taxon>Glomeromycotina</taxon>
        <taxon>Glomeromycetes</taxon>
        <taxon>Glomerales</taxon>
        <taxon>Glomeraceae</taxon>
        <taxon>Funneliformis</taxon>
    </lineage>
</organism>
<evidence type="ECO:0000256" key="2">
    <source>
        <dbReference type="SAM" id="Phobius"/>
    </source>
</evidence>
<keyword evidence="2" id="KW-1133">Transmembrane helix</keyword>
<keyword evidence="2" id="KW-0472">Membrane</keyword>
<reference evidence="4" key="1">
    <citation type="submission" date="2021-06" db="EMBL/GenBank/DDBJ databases">
        <authorList>
            <person name="Kallberg Y."/>
            <person name="Tangrot J."/>
            <person name="Rosling A."/>
        </authorList>
    </citation>
    <scope>NUCLEOTIDE SEQUENCE</scope>
    <source>
        <strain evidence="4">87-6 pot B 2015</strain>
    </source>
</reference>
<evidence type="ECO:0000256" key="3">
    <source>
        <dbReference type="SAM" id="SignalP"/>
    </source>
</evidence>
<evidence type="ECO:0000313" key="4">
    <source>
        <dbReference type="EMBL" id="CAG8510595.1"/>
    </source>
</evidence>
<dbReference type="AlphaFoldDB" id="A0A9N8ZXZ9"/>
<accession>A0A9N8ZXZ9</accession>
<feature type="compositionally biased region" description="Basic and acidic residues" evidence="1">
    <location>
        <begin position="90"/>
        <end position="100"/>
    </location>
</feature>
<feature type="chain" id="PRO_5040233036" evidence="3">
    <location>
        <begin position="29"/>
        <end position="170"/>
    </location>
</feature>
<feature type="transmembrane region" description="Helical" evidence="2">
    <location>
        <begin position="148"/>
        <end position="169"/>
    </location>
</feature>
<sequence>MNPLQKSSAFLIISILLIITSSPLRVISQKTLTETEVVVTTIQAPDVTIAVPPPDANPTETVIIGQPKEPAKAPGPAPAEEPKAPVPNEQPKEQPKEPQEPKVTPPPQSKSPPEKQSDSTNSSKSGVVVLTGSAPTPTNLGNVNIVEWNLIGVNIIIGGLITFFMNAWVL</sequence>
<evidence type="ECO:0000256" key="1">
    <source>
        <dbReference type="SAM" id="MobiDB-lite"/>
    </source>
</evidence>
<dbReference type="Proteomes" id="UP000789375">
    <property type="component" value="Unassembled WGS sequence"/>
</dbReference>
<feature type="region of interest" description="Disordered" evidence="1">
    <location>
        <begin position="50"/>
        <end position="139"/>
    </location>
</feature>
<gene>
    <name evidence="4" type="ORF">FMOSSE_LOCUS4516</name>
</gene>
<keyword evidence="5" id="KW-1185">Reference proteome</keyword>
<feature type="signal peptide" evidence="3">
    <location>
        <begin position="1"/>
        <end position="28"/>
    </location>
</feature>
<name>A0A9N8ZXZ9_FUNMO</name>
<evidence type="ECO:0000313" key="5">
    <source>
        <dbReference type="Proteomes" id="UP000789375"/>
    </source>
</evidence>
<dbReference type="EMBL" id="CAJVPP010000768">
    <property type="protein sequence ID" value="CAG8510595.1"/>
    <property type="molecule type" value="Genomic_DNA"/>
</dbReference>